<dbReference type="InterPro" id="IPR036069">
    <property type="entry name" value="DUF34/NIF3_sf"/>
</dbReference>
<proteinExistence type="inferred from homology"/>
<gene>
    <name evidence="3" type="ORF">QSP1433_LOCUS15821</name>
</gene>
<evidence type="ECO:0008006" key="4">
    <source>
        <dbReference type="Google" id="ProtNLM"/>
    </source>
</evidence>
<dbReference type="FunFam" id="3.40.1390.30:FF:000001">
    <property type="entry name" value="GTP cyclohydrolase 1 type 2"/>
    <property type="match status" value="1"/>
</dbReference>
<dbReference type="InterPro" id="IPR002678">
    <property type="entry name" value="DUF34/NIF3"/>
</dbReference>
<protein>
    <recommendedName>
        <fullName evidence="4">NIF3-like protein 1</fullName>
    </recommendedName>
</protein>
<dbReference type="EMBL" id="HBHK01025115">
    <property type="protein sequence ID" value="CAD9704571.1"/>
    <property type="molecule type" value="Transcribed_RNA"/>
</dbReference>
<sequence length="132" mass="14705">MDSRDPRDDIVDFLKGLFPLKLAESWDNVGVLVDPRLPGEMVPADLPTNVLLTIDMTERVVEEAIEKGCNMIVAYHPSPFTSFKKVSSRNITQKLVLKCIKNNILVYSPHTACDNASGGVNDWLAVSWAFSR</sequence>
<name>A0A7S2WS61_9STRA</name>
<dbReference type="PANTHER" id="PTHR13799">
    <property type="entry name" value="NGG1 INTERACTING FACTOR 3"/>
    <property type="match status" value="1"/>
</dbReference>
<evidence type="ECO:0000256" key="2">
    <source>
        <dbReference type="PIRSR" id="PIRSR602678-1"/>
    </source>
</evidence>
<reference evidence="3" key="1">
    <citation type="submission" date="2021-01" db="EMBL/GenBank/DDBJ databases">
        <authorList>
            <person name="Corre E."/>
            <person name="Pelletier E."/>
            <person name="Niang G."/>
            <person name="Scheremetjew M."/>
            <person name="Finn R."/>
            <person name="Kale V."/>
            <person name="Holt S."/>
            <person name="Cochrane G."/>
            <person name="Meng A."/>
            <person name="Brown T."/>
            <person name="Cohen L."/>
        </authorList>
    </citation>
    <scope>NUCLEOTIDE SEQUENCE</scope>
    <source>
        <strain evidence="3">NY070348D</strain>
    </source>
</reference>
<dbReference type="GO" id="GO:0046872">
    <property type="term" value="F:metal ion binding"/>
    <property type="evidence" value="ECO:0007669"/>
    <property type="project" value="UniProtKB-KW"/>
</dbReference>
<dbReference type="PANTHER" id="PTHR13799:SF13">
    <property type="entry name" value="NIF3-LIKE PROTEIN 1"/>
    <property type="match status" value="1"/>
</dbReference>
<dbReference type="SUPFAM" id="SSF102705">
    <property type="entry name" value="NIF3 (NGG1p interacting factor 3)-like"/>
    <property type="match status" value="1"/>
</dbReference>
<keyword evidence="2" id="KW-0479">Metal-binding</keyword>
<organism evidence="3">
    <name type="scientific">Mucochytrium quahogii</name>
    <dbReference type="NCBI Taxonomy" id="96639"/>
    <lineage>
        <taxon>Eukaryota</taxon>
        <taxon>Sar</taxon>
        <taxon>Stramenopiles</taxon>
        <taxon>Bigyra</taxon>
        <taxon>Labyrinthulomycetes</taxon>
        <taxon>Thraustochytrida</taxon>
        <taxon>Thraustochytriidae</taxon>
        <taxon>Mucochytrium</taxon>
    </lineage>
</organism>
<dbReference type="Pfam" id="PF01784">
    <property type="entry name" value="DUF34_NIF3"/>
    <property type="match status" value="1"/>
</dbReference>
<evidence type="ECO:0000256" key="1">
    <source>
        <dbReference type="ARBA" id="ARBA00006964"/>
    </source>
</evidence>
<accession>A0A7S2WS61</accession>
<dbReference type="GO" id="GO:0005739">
    <property type="term" value="C:mitochondrion"/>
    <property type="evidence" value="ECO:0007669"/>
    <property type="project" value="TreeGrafter"/>
</dbReference>
<evidence type="ECO:0000313" key="3">
    <source>
        <dbReference type="EMBL" id="CAD9704571.1"/>
    </source>
</evidence>
<feature type="binding site" evidence="2">
    <location>
        <position position="76"/>
    </location>
    <ligand>
        <name>a divalent metal cation</name>
        <dbReference type="ChEBI" id="CHEBI:60240"/>
        <label>1</label>
    </ligand>
</feature>
<feature type="binding site" evidence="2">
    <location>
        <position position="114"/>
    </location>
    <ligand>
        <name>a divalent metal cation</name>
        <dbReference type="ChEBI" id="CHEBI:60240"/>
        <label>1</label>
    </ligand>
</feature>
<comment type="similarity">
    <text evidence="1">Belongs to the GTP cyclohydrolase I type 2/NIF3 family.</text>
</comment>
<dbReference type="AlphaFoldDB" id="A0A7S2WS61"/>
<dbReference type="Gene3D" id="3.40.1390.30">
    <property type="entry name" value="NIF3 (NGG1p interacting factor 3)-like"/>
    <property type="match status" value="1"/>
</dbReference>